<dbReference type="InterPro" id="IPR043502">
    <property type="entry name" value="DNA/RNA_pol_sf"/>
</dbReference>
<dbReference type="InterPro" id="IPR002166">
    <property type="entry name" value="RNA_pol_HCV"/>
</dbReference>
<dbReference type="EMBL" id="GBRD01006680">
    <property type="protein sequence ID" value="JAG59141.1"/>
    <property type="molecule type" value="Transcribed_RNA"/>
</dbReference>
<protein>
    <recommendedName>
        <fullName evidence="1">RdRp catalytic domain-containing protein</fullName>
    </recommendedName>
</protein>
<dbReference type="Pfam" id="PF00998">
    <property type="entry name" value="RdRP_3"/>
    <property type="match status" value="1"/>
</dbReference>
<name>A0A0K8T195_LYGHE</name>
<dbReference type="AlphaFoldDB" id="A0A0K8T195"/>
<evidence type="ECO:0000313" key="2">
    <source>
        <dbReference type="EMBL" id="JAG59141.1"/>
    </source>
</evidence>
<accession>A0A0K8T195</accession>
<reference evidence="2" key="1">
    <citation type="submission" date="2014-09" db="EMBL/GenBank/DDBJ databases">
        <authorList>
            <person name="Magalhaes I.L.F."/>
            <person name="Oliveira U."/>
            <person name="Santos F.R."/>
            <person name="Vidigal T.H.D.A."/>
            <person name="Brescovit A.D."/>
            <person name="Santos A.J."/>
        </authorList>
    </citation>
    <scope>NUCLEOTIDE SEQUENCE</scope>
</reference>
<proteinExistence type="predicted"/>
<dbReference type="SUPFAM" id="SSF56672">
    <property type="entry name" value="DNA/RNA polymerases"/>
    <property type="match status" value="1"/>
</dbReference>
<evidence type="ECO:0000259" key="1">
    <source>
        <dbReference type="PROSITE" id="PS50507"/>
    </source>
</evidence>
<organism evidence="2">
    <name type="scientific">Lygus hesperus</name>
    <name type="common">Western plant bug</name>
    <dbReference type="NCBI Taxonomy" id="30085"/>
    <lineage>
        <taxon>Eukaryota</taxon>
        <taxon>Metazoa</taxon>
        <taxon>Ecdysozoa</taxon>
        <taxon>Arthropoda</taxon>
        <taxon>Hexapoda</taxon>
        <taxon>Insecta</taxon>
        <taxon>Pterygota</taxon>
        <taxon>Neoptera</taxon>
        <taxon>Paraneoptera</taxon>
        <taxon>Hemiptera</taxon>
        <taxon>Heteroptera</taxon>
        <taxon>Panheteroptera</taxon>
        <taxon>Cimicomorpha</taxon>
        <taxon>Miridae</taxon>
        <taxon>Mirini</taxon>
        <taxon>Lygus</taxon>
    </lineage>
</organism>
<sequence>MLERNQGMDEKLVRQSYKNYATRFTRKHISPVCVWKIINSYSGGKRKMYMRAFDKIQSQGWDPKWSRIRMFVKPDRIPLNEVATKDPRGIQARDPAFNLAYSCFLKPIEHHIYQQEGTGPTKITNFAKGKNNVERAKHLQTKWRAFNNPVALNIDYKRFDSTIAACHLRGTHKIYKRFNNSKHFTKLMNQTIRNTGYTRGGIKYTIKGTRMSGDFDTGLGNSLVNDATLLTVFGHIKHEIYLDGDDSVVIIEQQDLASVDFDLFQRLGFEAKIQYAYHPHEIEFCQARLIDSEIPYLARNPFRTAAHLNVSVKTYSKNLWPSYNEARFYCEMLLSNGLPVIPHLCRNNLKGVKKYYDEDTKWVMENLVADDKIIQPTLQVRELYHLAFGINPEEQILLETCPNAFNELSVLSYRTKSKYKTHYAVESLSTTWQAWHSLGDSSSSSCWSRSQGCL</sequence>
<dbReference type="GO" id="GO:0039694">
    <property type="term" value="P:viral RNA genome replication"/>
    <property type="evidence" value="ECO:0007669"/>
    <property type="project" value="InterPro"/>
</dbReference>
<dbReference type="GO" id="GO:0071897">
    <property type="term" value="P:DNA biosynthetic process"/>
    <property type="evidence" value="ECO:0007669"/>
    <property type="project" value="UniProtKB-ARBA"/>
</dbReference>
<dbReference type="InterPro" id="IPR007094">
    <property type="entry name" value="RNA-dir_pol_PSvirus"/>
</dbReference>
<feature type="domain" description="RdRp catalytic" evidence="1">
    <location>
        <begin position="149"/>
        <end position="259"/>
    </location>
</feature>
<dbReference type="GO" id="GO:0003968">
    <property type="term" value="F:RNA-directed RNA polymerase activity"/>
    <property type="evidence" value="ECO:0007669"/>
    <property type="project" value="InterPro"/>
</dbReference>
<dbReference type="GO" id="GO:0003723">
    <property type="term" value="F:RNA binding"/>
    <property type="evidence" value="ECO:0007669"/>
    <property type="project" value="InterPro"/>
</dbReference>
<dbReference type="PROSITE" id="PS50507">
    <property type="entry name" value="RDRP_SSRNA_POS"/>
    <property type="match status" value="1"/>
</dbReference>